<dbReference type="Proteomes" id="UP000821845">
    <property type="component" value="Chromosome 3"/>
</dbReference>
<organism evidence="1 2">
    <name type="scientific">Hyalomma asiaticum</name>
    <name type="common">Tick</name>
    <dbReference type="NCBI Taxonomy" id="266040"/>
    <lineage>
        <taxon>Eukaryota</taxon>
        <taxon>Metazoa</taxon>
        <taxon>Ecdysozoa</taxon>
        <taxon>Arthropoda</taxon>
        <taxon>Chelicerata</taxon>
        <taxon>Arachnida</taxon>
        <taxon>Acari</taxon>
        <taxon>Parasitiformes</taxon>
        <taxon>Ixodida</taxon>
        <taxon>Ixodoidea</taxon>
        <taxon>Ixodidae</taxon>
        <taxon>Hyalomminae</taxon>
        <taxon>Hyalomma</taxon>
    </lineage>
</organism>
<accession>A0ACB7SR19</accession>
<comment type="caution">
    <text evidence="1">The sequence shown here is derived from an EMBL/GenBank/DDBJ whole genome shotgun (WGS) entry which is preliminary data.</text>
</comment>
<keyword evidence="2" id="KW-1185">Reference proteome</keyword>
<evidence type="ECO:0000313" key="2">
    <source>
        <dbReference type="Proteomes" id="UP000821845"/>
    </source>
</evidence>
<protein>
    <submittedName>
        <fullName evidence="1">Uncharacterized protein</fullName>
    </submittedName>
</protein>
<gene>
    <name evidence="1" type="ORF">HPB50_025324</name>
</gene>
<evidence type="ECO:0000313" key="1">
    <source>
        <dbReference type="EMBL" id="KAH6937055.1"/>
    </source>
</evidence>
<proteinExistence type="predicted"/>
<reference evidence="1" key="1">
    <citation type="submission" date="2020-05" db="EMBL/GenBank/DDBJ databases">
        <title>Large-scale comparative analyses of tick genomes elucidate their genetic diversity and vector capacities.</title>
        <authorList>
            <person name="Jia N."/>
            <person name="Wang J."/>
            <person name="Shi W."/>
            <person name="Du L."/>
            <person name="Sun Y."/>
            <person name="Zhan W."/>
            <person name="Jiang J."/>
            <person name="Wang Q."/>
            <person name="Zhang B."/>
            <person name="Ji P."/>
            <person name="Sakyi L.B."/>
            <person name="Cui X."/>
            <person name="Yuan T."/>
            <person name="Jiang B."/>
            <person name="Yang W."/>
            <person name="Lam T.T.-Y."/>
            <person name="Chang Q."/>
            <person name="Ding S."/>
            <person name="Wang X."/>
            <person name="Zhu J."/>
            <person name="Ruan X."/>
            <person name="Zhao L."/>
            <person name="Wei J."/>
            <person name="Que T."/>
            <person name="Du C."/>
            <person name="Cheng J."/>
            <person name="Dai P."/>
            <person name="Han X."/>
            <person name="Huang E."/>
            <person name="Gao Y."/>
            <person name="Liu J."/>
            <person name="Shao H."/>
            <person name="Ye R."/>
            <person name="Li L."/>
            <person name="Wei W."/>
            <person name="Wang X."/>
            <person name="Wang C."/>
            <person name="Yang T."/>
            <person name="Huo Q."/>
            <person name="Li W."/>
            <person name="Guo W."/>
            <person name="Chen H."/>
            <person name="Zhou L."/>
            <person name="Ni X."/>
            <person name="Tian J."/>
            <person name="Zhou Y."/>
            <person name="Sheng Y."/>
            <person name="Liu T."/>
            <person name="Pan Y."/>
            <person name="Xia L."/>
            <person name="Li J."/>
            <person name="Zhao F."/>
            <person name="Cao W."/>
        </authorList>
    </citation>
    <scope>NUCLEOTIDE SEQUENCE</scope>
    <source>
        <strain evidence="1">Hyas-2018</strain>
    </source>
</reference>
<name>A0ACB7SR19_HYAAI</name>
<sequence>MSIALRGTVRMSHIPNLRHSVYAGDITLWITRGSDRAMQDVLSWQSIELSPMQSDVDYPVPLKSRRYSYIDLDSPTTKTPNIRVLDFRIQRNGGNSDMMQLLHHVYQTTSLISRISITA</sequence>
<dbReference type="EMBL" id="CM023483">
    <property type="protein sequence ID" value="KAH6937055.1"/>
    <property type="molecule type" value="Genomic_DNA"/>
</dbReference>